<protein>
    <recommendedName>
        <fullName evidence="3">Recombination-associated protein RdgC</fullName>
    </recommendedName>
</protein>
<organism evidence="6 7">
    <name type="scientific">Kushneria konosiri</name>
    <dbReference type="NCBI Taxonomy" id="698828"/>
    <lineage>
        <taxon>Bacteria</taxon>
        <taxon>Pseudomonadati</taxon>
        <taxon>Pseudomonadota</taxon>
        <taxon>Gammaproteobacteria</taxon>
        <taxon>Oceanospirillales</taxon>
        <taxon>Halomonadaceae</taxon>
        <taxon>Kushneria</taxon>
    </lineage>
</organism>
<comment type="subcellular location">
    <subcellularLocation>
        <location evidence="1">Cytoplasm</location>
        <location evidence="1">Nucleoid</location>
    </subcellularLocation>
</comment>
<dbReference type="NCBIfam" id="NF001464">
    <property type="entry name" value="PRK00321.1-5"/>
    <property type="match status" value="1"/>
</dbReference>
<evidence type="ECO:0000313" key="6">
    <source>
        <dbReference type="EMBL" id="ARS54315.1"/>
    </source>
</evidence>
<dbReference type="GO" id="GO:0003690">
    <property type="term" value="F:double-stranded DNA binding"/>
    <property type="evidence" value="ECO:0007669"/>
    <property type="project" value="TreeGrafter"/>
</dbReference>
<dbReference type="PANTHER" id="PTHR38103:SF1">
    <property type="entry name" value="RECOMBINATION-ASSOCIATED PROTEIN RDGC"/>
    <property type="match status" value="1"/>
</dbReference>
<dbReference type="KEGG" id="kus:B9G99_00300"/>
<keyword evidence="7" id="KW-1185">Reference proteome</keyword>
<keyword evidence="4" id="KW-0963">Cytoplasm</keyword>
<dbReference type="Pfam" id="PF04381">
    <property type="entry name" value="RdgC"/>
    <property type="match status" value="1"/>
</dbReference>
<dbReference type="OrthoDB" id="5290530at2"/>
<dbReference type="GO" id="GO:0043590">
    <property type="term" value="C:bacterial nucleoid"/>
    <property type="evidence" value="ECO:0007669"/>
    <property type="project" value="TreeGrafter"/>
</dbReference>
<dbReference type="Proteomes" id="UP000250025">
    <property type="component" value="Chromosome"/>
</dbReference>
<proteinExistence type="inferred from homology"/>
<evidence type="ECO:0000256" key="5">
    <source>
        <dbReference type="ARBA" id="ARBA00023172"/>
    </source>
</evidence>
<dbReference type="EMBL" id="CP021323">
    <property type="protein sequence ID" value="ARS54315.1"/>
    <property type="molecule type" value="Genomic_DNA"/>
</dbReference>
<dbReference type="GO" id="GO:0000018">
    <property type="term" value="P:regulation of DNA recombination"/>
    <property type="evidence" value="ECO:0007669"/>
    <property type="project" value="TreeGrafter"/>
</dbReference>
<accession>A0A2Z2HA16</accession>
<reference evidence="6 7" key="1">
    <citation type="journal article" date="2017" name="Int. J. Syst. Evol. Microbiol.">
        <title>Kushneria konosiri sp. nov., isolated from the Korean salt-fermented seafood Daemi-jeot.</title>
        <authorList>
            <person name="Yun J.H."/>
            <person name="Park S.K."/>
            <person name="Lee J.Y."/>
            <person name="Jung M.J."/>
            <person name="Bae J.W."/>
        </authorList>
    </citation>
    <scope>NUCLEOTIDE SEQUENCE [LARGE SCALE GENOMIC DNA]</scope>
    <source>
        <strain evidence="6 7">X49</strain>
    </source>
</reference>
<gene>
    <name evidence="6" type="ORF">B9G99_00300</name>
</gene>
<keyword evidence="5" id="KW-0233">DNA recombination</keyword>
<dbReference type="GO" id="GO:0006310">
    <property type="term" value="P:DNA recombination"/>
    <property type="evidence" value="ECO:0007669"/>
    <property type="project" value="UniProtKB-KW"/>
</dbReference>
<dbReference type="InterPro" id="IPR007476">
    <property type="entry name" value="RdgC"/>
</dbReference>
<dbReference type="PANTHER" id="PTHR38103">
    <property type="entry name" value="RECOMBINATION-ASSOCIATED PROTEIN RDGC"/>
    <property type="match status" value="1"/>
</dbReference>
<evidence type="ECO:0000256" key="3">
    <source>
        <dbReference type="ARBA" id="ARBA00022296"/>
    </source>
</evidence>
<comment type="similarity">
    <text evidence="2">Belongs to the RdgC family.</text>
</comment>
<evidence type="ECO:0000256" key="1">
    <source>
        <dbReference type="ARBA" id="ARBA00004453"/>
    </source>
</evidence>
<evidence type="ECO:0000256" key="2">
    <source>
        <dbReference type="ARBA" id="ARBA00008657"/>
    </source>
</evidence>
<dbReference type="AlphaFoldDB" id="A0A2Z2HA16"/>
<evidence type="ECO:0000256" key="4">
    <source>
        <dbReference type="ARBA" id="ARBA00022490"/>
    </source>
</evidence>
<name>A0A2Z2HA16_9GAMM</name>
<sequence length="319" mass="35153">MWARNIQIYRLLDTEHLPLEQLAEALEIYRFQPCSETQARRVGWSDPAGSAGNGQLVHEVSGHRLITLMRQERILPAPVVRDELAERVDKLTAQQGFPPGRRDKLAMKERIVEELLPRAFVKNSRTDVWIDTKANIIGVAAASSKRAEEALDVLRETLGSLKVIPLAPQTPAGRTMTTWLNDPTTRPDGVLVGDRVVLRAKGDDGKIVATSIDVDGDEVRTSLEVGRQVSQMALTFEEQMSFTLVEDMSIKGIRFADAVLKEVDDTDSDENPVMQMETEFVLAAQCLAHTIEKLMHALGGEATVQPVDPAGGDHGKADT</sequence>
<evidence type="ECO:0000313" key="7">
    <source>
        <dbReference type="Proteomes" id="UP000250025"/>
    </source>
</evidence>